<evidence type="ECO:0000313" key="1">
    <source>
        <dbReference type="EMBL" id="ABV42631.1"/>
    </source>
</evidence>
<accession>A8GHP1</accession>
<protein>
    <submittedName>
        <fullName evidence="1">Uncharacterized protein</fullName>
    </submittedName>
</protein>
<reference evidence="1" key="1">
    <citation type="submission" date="2007-09" db="EMBL/GenBank/DDBJ databases">
        <title>Complete sequence of chromosome of Serratia proteamaculans 568.</title>
        <authorList>
            <consortium name="US DOE Joint Genome Institute"/>
            <person name="Copeland A."/>
            <person name="Lucas S."/>
            <person name="Lapidus A."/>
            <person name="Barry K."/>
            <person name="Glavina del Rio T."/>
            <person name="Dalin E."/>
            <person name="Tice H."/>
            <person name="Pitluck S."/>
            <person name="Chain P."/>
            <person name="Malfatti S."/>
            <person name="Shin M."/>
            <person name="Vergez L."/>
            <person name="Schmutz J."/>
            <person name="Larimer F."/>
            <person name="Land M."/>
            <person name="Hauser L."/>
            <person name="Kyrpides N."/>
            <person name="Kim E."/>
            <person name="Taghavi S."/>
            <person name="Newman L."/>
            <person name="Vangronsveld J."/>
            <person name="van der Lelie D."/>
            <person name="Richardson P."/>
        </authorList>
    </citation>
    <scope>NUCLEOTIDE SEQUENCE [LARGE SCALE GENOMIC DNA]</scope>
    <source>
        <strain evidence="1">568</strain>
    </source>
</reference>
<sequence length="98" mass="10299">MVAGVAAEIGRGDGKGAAAGALAAELAGVIMQSTLFEPANLNEKERELLRLQEAMNGNEVKEQTARVIGALTGVLTTHTPEGAYSAADSAQSVYRYYW</sequence>
<dbReference type="KEGG" id="spe:Spro_3535"/>
<dbReference type="AlphaFoldDB" id="A8GHP1"/>
<dbReference type="STRING" id="399741.Spro_3535"/>
<gene>
    <name evidence="1" type="ordered locus">Spro_3535</name>
</gene>
<name>A8GHP1_SERP5</name>
<dbReference type="eggNOG" id="COG3210">
    <property type="taxonomic scope" value="Bacteria"/>
</dbReference>
<organism evidence="1">
    <name type="scientific">Serratia proteamaculans (strain 568)</name>
    <dbReference type="NCBI Taxonomy" id="399741"/>
    <lineage>
        <taxon>Bacteria</taxon>
        <taxon>Pseudomonadati</taxon>
        <taxon>Pseudomonadota</taxon>
        <taxon>Gammaproteobacteria</taxon>
        <taxon>Enterobacterales</taxon>
        <taxon>Yersiniaceae</taxon>
        <taxon>Serratia</taxon>
    </lineage>
</organism>
<proteinExistence type="predicted"/>
<dbReference type="HOGENOM" id="CLU_182321_0_0_6"/>
<dbReference type="EMBL" id="CP000826">
    <property type="protein sequence ID" value="ABV42631.1"/>
    <property type="molecule type" value="Genomic_DNA"/>
</dbReference>